<evidence type="ECO:0000256" key="4">
    <source>
        <dbReference type="SAM" id="Phobius"/>
    </source>
</evidence>
<dbReference type="Pfam" id="PF11807">
    <property type="entry name" value="UstYa"/>
    <property type="match status" value="1"/>
</dbReference>
<sequence length="240" mass="27199">MKSEFFVSLRARLTPFPIFSVTFVLSFIINIIAVLYQIHALLPSTESYSKLFSSPDLRLLLIPTPPTSLSGGDHPRELPLFLRTVNMAVHNDEEHYAILGERAEGEWDAIRPPGGGDVYLGQSPYPFSVSLWHQLQCLNHIRRVLAYGDDGTPYTAHCFNYLRQAFLCGADITLEPGGTQMINPHGPGTIAPTVNRTHTCRDWTRVYNWTVEQHAKWTPEMVRLQKDLVNDTFLEMPEGF</sequence>
<proteinExistence type="inferred from homology"/>
<keyword evidence="2" id="KW-0560">Oxidoreductase</keyword>
<dbReference type="PANTHER" id="PTHR33365:SF11">
    <property type="entry name" value="TAT PATHWAY SIGNAL SEQUENCE"/>
    <property type="match status" value="1"/>
</dbReference>
<dbReference type="EMBL" id="SGPL01000079">
    <property type="protein sequence ID" value="THH18332.1"/>
    <property type="molecule type" value="Genomic_DNA"/>
</dbReference>
<dbReference type="AlphaFoldDB" id="A0A4S4M0B1"/>
<dbReference type="OrthoDB" id="3687641at2759"/>
<evidence type="ECO:0000313" key="5">
    <source>
        <dbReference type="EMBL" id="THH18332.1"/>
    </source>
</evidence>
<evidence type="ECO:0000256" key="1">
    <source>
        <dbReference type="ARBA" id="ARBA00004685"/>
    </source>
</evidence>
<dbReference type="GO" id="GO:0016491">
    <property type="term" value="F:oxidoreductase activity"/>
    <property type="evidence" value="ECO:0007669"/>
    <property type="project" value="UniProtKB-KW"/>
</dbReference>
<keyword evidence="4" id="KW-0812">Transmembrane</keyword>
<evidence type="ECO:0000256" key="3">
    <source>
        <dbReference type="ARBA" id="ARBA00035112"/>
    </source>
</evidence>
<dbReference type="InterPro" id="IPR021765">
    <property type="entry name" value="UstYa-like"/>
</dbReference>
<accession>A0A4S4M0B1</accession>
<dbReference type="GO" id="GO:0043386">
    <property type="term" value="P:mycotoxin biosynthetic process"/>
    <property type="evidence" value="ECO:0007669"/>
    <property type="project" value="InterPro"/>
</dbReference>
<comment type="similarity">
    <text evidence="3">Belongs to the ustYa family.</text>
</comment>
<reference evidence="5 6" key="1">
    <citation type="submission" date="2019-02" db="EMBL/GenBank/DDBJ databases">
        <title>Genome sequencing of the rare red list fungi Bondarzewia mesenterica.</title>
        <authorList>
            <person name="Buettner E."/>
            <person name="Kellner H."/>
        </authorList>
    </citation>
    <scope>NUCLEOTIDE SEQUENCE [LARGE SCALE GENOMIC DNA]</scope>
    <source>
        <strain evidence="5 6">DSM 108281</strain>
    </source>
</reference>
<name>A0A4S4M0B1_9AGAM</name>
<feature type="transmembrane region" description="Helical" evidence="4">
    <location>
        <begin position="16"/>
        <end position="36"/>
    </location>
</feature>
<evidence type="ECO:0000313" key="6">
    <source>
        <dbReference type="Proteomes" id="UP000310158"/>
    </source>
</evidence>
<dbReference type="PANTHER" id="PTHR33365">
    <property type="entry name" value="YALI0B05434P"/>
    <property type="match status" value="1"/>
</dbReference>
<comment type="caution">
    <text evidence="5">The sequence shown here is derived from an EMBL/GenBank/DDBJ whole genome shotgun (WGS) entry which is preliminary data.</text>
</comment>
<keyword evidence="4" id="KW-0472">Membrane</keyword>
<evidence type="ECO:0000256" key="2">
    <source>
        <dbReference type="ARBA" id="ARBA00023002"/>
    </source>
</evidence>
<protein>
    <submittedName>
        <fullName evidence="5">Uncharacterized protein</fullName>
    </submittedName>
</protein>
<comment type="pathway">
    <text evidence="1">Mycotoxin biosynthesis.</text>
</comment>
<keyword evidence="4" id="KW-1133">Transmembrane helix</keyword>
<dbReference type="Proteomes" id="UP000310158">
    <property type="component" value="Unassembled WGS sequence"/>
</dbReference>
<gene>
    <name evidence="5" type="ORF">EW146_g2629</name>
</gene>
<organism evidence="5 6">
    <name type="scientific">Bondarzewia mesenterica</name>
    <dbReference type="NCBI Taxonomy" id="1095465"/>
    <lineage>
        <taxon>Eukaryota</taxon>
        <taxon>Fungi</taxon>
        <taxon>Dikarya</taxon>
        <taxon>Basidiomycota</taxon>
        <taxon>Agaricomycotina</taxon>
        <taxon>Agaricomycetes</taxon>
        <taxon>Russulales</taxon>
        <taxon>Bondarzewiaceae</taxon>
        <taxon>Bondarzewia</taxon>
    </lineage>
</organism>
<keyword evidence="6" id="KW-1185">Reference proteome</keyword>